<reference evidence="2 3" key="1">
    <citation type="submission" date="2019-05" db="EMBL/GenBank/DDBJ databases">
        <title>Mikania micrantha, genome provides insights into the molecular mechanism of rapid growth.</title>
        <authorList>
            <person name="Liu B."/>
        </authorList>
    </citation>
    <scope>NUCLEOTIDE SEQUENCE [LARGE SCALE GENOMIC DNA]</scope>
    <source>
        <strain evidence="2">NLD-2019</strain>
        <tissue evidence="2">Leaf</tissue>
    </source>
</reference>
<keyword evidence="3" id="KW-1185">Reference proteome</keyword>
<organism evidence="2 3">
    <name type="scientific">Mikania micrantha</name>
    <name type="common">bitter vine</name>
    <dbReference type="NCBI Taxonomy" id="192012"/>
    <lineage>
        <taxon>Eukaryota</taxon>
        <taxon>Viridiplantae</taxon>
        <taxon>Streptophyta</taxon>
        <taxon>Embryophyta</taxon>
        <taxon>Tracheophyta</taxon>
        <taxon>Spermatophyta</taxon>
        <taxon>Magnoliopsida</taxon>
        <taxon>eudicotyledons</taxon>
        <taxon>Gunneridae</taxon>
        <taxon>Pentapetalae</taxon>
        <taxon>asterids</taxon>
        <taxon>campanulids</taxon>
        <taxon>Asterales</taxon>
        <taxon>Asteraceae</taxon>
        <taxon>Asteroideae</taxon>
        <taxon>Heliantheae alliance</taxon>
        <taxon>Eupatorieae</taxon>
        <taxon>Mikania</taxon>
    </lineage>
</organism>
<dbReference type="InterPro" id="IPR002110">
    <property type="entry name" value="Ankyrin_rpt"/>
</dbReference>
<accession>A0A5N6PK52</accession>
<feature type="region of interest" description="Disordered" evidence="1">
    <location>
        <begin position="233"/>
        <end position="266"/>
    </location>
</feature>
<evidence type="ECO:0000313" key="3">
    <source>
        <dbReference type="Proteomes" id="UP000326396"/>
    </source>
</evidence>
<evidence type="ECO:0000256" key="1">
    <source>
        <dbReference type="SAM" id="MobiDB-lite"/>
    </source>
</evidence>
<evidence type="ECO:0000313" key="2">
    <source>
        <dbReference type="EMBL" id="KAD6454872.1"/>
    </source>
</evidence>
<dbReference type="SMART" id="SM00248">
    <property type="entry name" value="ANK"/>
    <property type="match status" value="2"/>
</dbReference>
<dbReference type="AlphaFoldDB" id="A0A5N6PK52"/>
<dbReference type="SUPFAM" id="SSF48403">
    <property type="entry name" value="Ankyrin repeat"/>
    <property type="match status" value="1"/>
</dbReference>
<dbReference type="OrthoDB" id="1652385at2759"/>
<dbReference type="GO" id="GO:0016020">
    <property type="term" value="C:membrane"/>
    <property type="evidence" value="ECO:0007669"/>
    <property type="project" value="TreeGrafter"/>
</dbReference>
<proteinExistence type="predicted"/>
<dbReference type="Proteomes" id="UP000326396">
    <property type="component" value="Linkage Group LG12"/>
</dbReference>
<dbReference type="InterPro" id="IPR036770">
    <property type="entry name" value="Ankyrin_rpt-contain_sf"/>
</dbReference>
<dbReference type="Gene3D" id="1.25.40.20">
    <property type="entry name" value="Ankyrin repeat-containing domain"/>
    <property type="match status" value="1"/>
</dbReference>
<dbReference type="PANTHER" id="PTHR24177">
    <property type="entry name" value="CASKIN"/>
    <property type="match status" value="1"/>
</dbReference>
<name>A0A5N6PK52_9ASTR</name>
<comment type="caution">
    <text evidence="2">The sequence shown here is derived from an EMBL/GenBank/DDBJ whole genome shotgun (WGS) entry which is preliminary data.</text>
</comment>
<dbReference type="PANTHER" id="PTHR24177:SF474">
    <property type="entry name" value="ANKYRIN REPEAT-CONTAINING DOMAIN, PGG DOMAIN, ANKYRIN REPEAT-CONTAINING DOMAIN SUPERFAMILY"/>
    <property type="match status" value="1"/>
</dbReference>
<sequence>MQQTSYGPPIESVEKLYAAIQAQNYSHVRAILDERIVTLRDRNPINGNTALHVAVGTSKNREFLVKMLDLAREDNQQALDMRNFEGSTLLHVAAIDNEGKTSLVRAILNMETDTIIYLLDHYSVTPHLENGELFDGTHIVVNAISSKDYVKSFVCPLNVIQKNSFGETPQMLFTKEHKKLLIEGEKWMKEIAQTSPVLARTTVESHHFQNHRNLEDKKRSELEEMKTQLLAVEVKEPPHSSHGSEQPSLPPLYSHRSKTLTTSGNG</sequence>
<dbReference type="EMBL" id="SZYD01000004">
    <property type="protein sequence ID" value="KAD6454872.1"/>
    <property type="molecule type" value="Genomic_DNA"/>
</dbReference>
<gene>
    <name evidence="2" type="ORF">E3N88_09578</name>
</gene>
<protein>
    <submittedName>
        <fullName evidence="2">Uncharacterized protein</fullName>
    </submittedName>
</protein>